<evidence type="ECO:0000313" key="3">
    <source>
        <dbReference type="Proteomes" id="UP000002668"/>
    </source>
</evidence>
<dbReference type="Proteomes" id="UP000002668">
    <property type="component" value="Genome"/>
</dbReference>
<reference evidence="3" key="1">
    <citation type="journal article" date="2011" name="Nat. Commun.">
        <title>Effector diversification within compartments of the Leptosphaeria maculans genome affected by Repeat-Induced Point mutations.</title>
        <authorList>
            <person name="Rouxel T."/>
            <person name="Grandaubert J."/>
            <person name="Hane J.K."/>
            <person name="Hoede C."/>
            <person name="van de Wouw A.P."/>
            <person name="Couloux A."/>
            <person name="Dominguez V."/>
            <person name="Anthouard V."/>
            <person name="Bally P."/>
            <person name="Bourras S."/>
            <person name="Cozijnsen A.J."/>
            <person name="Ciuffetti L.M."/>
            <person name="Degrave A."/>
            <person name="Dilmaghani A."/>
            <person name="Duret L."/>
            <person name="Fudal I."/>
            <person name="Goodwin S.B."/>
            <person name="Gout L."/>
            <person name="Glaser N."/>
            <person name="Linglin J."/>
            <person name="Kema G.H.J."/>
            <person name="Lapalu N."/>
            <person name="Lawrence C.B."/>
            <person name="May K."/>
            <person name="Meyer M."/>
            <person name="Ollivier B."/>
            <person name="Poulain J."/>
            <person name="Schoch C.L."/>
            <person name="Simon A."/>
            <person name="Spatafora J.W."/>
            <person name="Stachowiak A."/>
            <person name="Turgeon B.G."/>
            <person name="Tyler B.M."/>
            <person name="Vincent D."/>
            <person name="Weissenbach J."/>
            <person name="Amselem J."/>
            <person name="Quesneville H."/>
            <person name="Oliver R.P."/>
            <person name="Wincker P."/>
            <person name="Balesdent M.-H."/>
            <person name="Howlett B.J."/>
        </authorList>
    </citation>
    <scope>NUCLEOTIDE SEQUENCE [LARGE SCALE GENOMIC DNA]</scope>
    <source>
        <strain evidence="3">JN3 / isolate v23.1.3 / race Av1-4-5-6-7-8</strain>
    </source>
</reference>
<evidence type="ECO:0000256" key="1">
    <source>
        <dbReference type="SAM" id="MobiDB-lite"/>
    </source>
</evidence>
<dbReference type="EMBL" id="FP929121">
    <property type="protein sequence ID" value="CBX94312.1"/>
    <property type="molecule type" value="Genomic_DNA"/>
</dbReference>
<evidence type="ECO:0000313" key="2">
    <source>
        <dbReference type="EMBL" id="CBX94312.1"/>
    </source>
</evidence>
<dbReference type="AlphaFoldDB" id="E4ZSD2"/>
<organism evidence="3">
    <name type="scientific">Leptosphaeria maculans (strain JN3 / isolate v23.1.3 / race Av1-4-5-6-7-8)</name>
    <name type="common">Blackleg fungus</name>
    <name type="synonym">Phoma lingam</name>
    <dbReference type="NCBI Taxonomy" id="985895"/>
    <lineage>
        <taxon>Eukaryota</taxon>
        <taxon>Fungi</taxon>
        <taxon>Dikarya</taxon>
        <taxon>Ascomycota</taxon>
        <taxon>Pezizomycotina</taxon>
        <taxon>Dothideomycetes</taxon>
        <taxon>Pleosporomycetidae</taxon>
        <taxon>Pleosporales</taxon>
        <taxon>Pleosporineae</taxon>
        <taxon>Leptosphaeriaceae</taxon>
        <taxon>Plenodomus</taxon>
        <taxon>Plenodomus lingam/Leptosphaeria maculans species complex</taxon>
    </lineage>
</organism>
<protein>
    <submittedName>
        <fullName evidence="2">Predicted protein</fullName>
    </submittedName>
</protein>
<name>E4ZSD2_LEPMJ</name>
<dbReference type="HOGENOM" id="CLU_3143377_0_0_1"/>
<proteinExistence type="predicted"/>
<dbReference type="InParanoid" id="E4ZSD2"/>
<gene>
    <name evidence="2" type="ORF">LEMA_P122910.1</name>
</gene>
<accession>E4ZSD2</accession>
<keyword evidence="3" id="KW-1185">Reference proteome</keyword>
<dbReference type="VEuPathDB" id="FungiDB:LEMA_P122910.1"/>
<sequence>MPAQTLQSTLQNIGLFTLAWPARAKTPSSKDDRGCALAPPSNHAPRLQK</sequence>
<feature type="region of interest" description="Disordered" evidence="1">
    <location>
        <begin position="24"/>
        <end position="49"/>
    </location>
</feature>